<proteinExistence type="predicted"/>
<dbReference type="EMBL" id="JBJUIK010000002">
    <property type="protein sequence ID" value="KAL3535891.1"/>
    <property type="molecule type" value="Genomic_DNA"/>
</dbReference>
<keyword evidence="1" id="KW-0472">Membrane</keyword>
<keyword evidence="3" id="KW-1185">Reference proteome</keyword>
<comment type="caution">
    <text evidence="2">The sequence shown here is derived from an EMBL/GenBank/DDBJ whole genome shotgun (WGS) entry which is preliminary data.</text>
</comment>
<keyword evidence="1" id="KW-1133">Transmembrane helix</keyword>
<keyword evidence="1" id="KW-0812">Transmembrane</keyword>
<organism evidence="2 3">
    <name type="scientific">Cinchona calisaya</name>
    <dbReference type="NCBI Taxonomy" id="153742"/>
    <lineage>
        <taxon>Eukaryota</taxon>
        <taxon>Viridiplantae</taxon>
        <taxon>Streptophyta</taxon>
        <taxon>Embryophyta</taxon>
        <taxon>Tracheophyta</taxon>
        <taxon>Spermatophyta</taxon>
        <taxon>Magnoliopsida</taxon>
        <taxon>eudicotyledons</taxon>
        <taxon>Gunneridae</taxon>
        <taxon>Pentapetalae</taxon>
        <taxon>asterids</taxon>
        <taxon>lamiids</taxon>
        <taxon>Gentianales</taxon>
        <taxon>Rubiaceae</taxon>
        <taxon>Cinchonoideae</taxon>
        <taxon>Cinchoneae</taxon>
        <taxon>Cinchona</taxon>
    </lineage>
</organism>
<evidence type="ECO:0000313" key="2">
    <source>
        <dbReference type="EMBL" id="KAL3535891.1"/>
    </source>
</evidence>
<feature type="transmembrane region" description="Helical" evidence="1">
    <location>
        <begin position="48"/>
        <end position="67"/>
    </location>
</feature>
<dbReference type="AlphaFoldDB" id="A0ABD3AXG7"/>
<evidence type="ECO:0000256" key="1">
    <source>
        <dbReference type="SAM" id="Phobius"/>
    </source>
</evidence>
<dbReference type="Proteomes" id="UP001630127">
    <property type="component" value="Unassembled WGS sequence"/>
</dbReference>
<feature type="transmembrane region" description="Helical" evidence="1">
    <location>
        <begin position="79"/>
        <end position="107"/>
    </location>
</feature>
<evidence type="ECO:0000313" key="3">
    <source>
        <dbReference type="Proteomes" id="UP001630127"/>
    </source>
</evidence>
<reference evidence="2 3" key="1">
    <citation type="submission" date="2024-11" db="EMBL/GenBank/DDBJ databases">
        <title>A near-complete genome assembly of Cinchona calisaya.</title>
        <authorList>
            <person name="Lian D.C."/>
            <person name="Zhao X.W."/>
            <person name="Wei L."/>
        </authorList>
    </citation>
    <scope>NUCLEOTIDE SEQUENCE [LARGE SCALE GENOMIC DNA]</scope>
    <source>
        <tissue evidence="2">Nenye</tissue>
    </source>
</reference>
<sequence length="108" mass="12270">MESSLFTKIKQSPPLLVIPFFNQVFSHRERKRDWQLAFPTAKGGGKKVLFVHTAIMVMMMPTIAQSNSLLSLSCFPHSLFGYCIPCSWFFLPLSLLPIYGHAGYFLVL</sequence>
<accession>A0ABD3AXG7</accession>
<gene>
    <name evidence="2" type="ORF">ACH5RR_004352</name>
</gene>
<protein>
    <submittedName>
        <fullName evidence="2">Uncharacterized protein</fullName>
    </submittedName>
</protein>
<name>A0ABD3AXG7_9GENT</name>